<name>A0A9Q4E255_BACSC</name>
<comment type="caution">
    <text evidence="2">The sequence shown here is derived from an EMBL/GenBank/DDBJ whole genome shotgun (WGS) entry which is preliminary data.</text>
</comment>
<dbReference type="Gene3D" id="3.40.109.10">
    <property type="entry name" value="NADH Oxidase"/>
    <property type="match status" value="1"/>
</dbReference>
<organism evidence="2 3">
    <name type="scientific">Bacillus spizizenii</name>
    <name type="common">Bacillus subtilis subsp. spizizenii</name>
    <dbReference type="NCBI Taxonomy" id="96241"/>
    <lineage>
        <taxon>Bacteria</taxon>
        <taxon>Bacillati</taxon>
        <taxon>Bacillota</taxon>
        <taxon>Bacilli</taxon>
        <taxon>Bacillales</taxon>
        <taxon>Bacillaceae</taxon>
        <taxon>Bacillus</taxon>
    </lineage>
</organism>
<gene>
    <name evidence="2" type="ORF">MOC89_04515</name>
</gene>
<evidence type="ECO:0000259" key="1">
    <source>
        <dbReference type="Pfam" id="PF00881"/>
    </source>
</evidence>
<dbReference type="EMBL" id="JALAPQ010000004">
    <property type="protein sequence ID" value="MCY8456157.1"/>
    <property type="molecule type" value="Genomic_DNA"/>
</dbReference>
<dbReference type="Proteomes" id="UP001078573">
    <property type="component" value="Unassembled WGS sequence"/>
</dbReference>
<evidence type="ECO:0000313" key="3">
    <source>
        <dbReference type="Proteomes" id="UP001078573"/>
    </source>
</evidence>
<dbReference type="PANTHER" id="PTHR43745:SF2">
    <property type="entry name" value="NITROREDUCTASE MJ1384-RELATED"/>
    <property type="match status" value="1"/>
</dbReference>
<dbReference type="InterPro" id="IPR000415">
    <property type="entry name" value="Nitroreductase-like"/>
</dbReference>
<dbReference type="GO" id="GO:0016491">
    <property type="term" value="F:oxidoreductase activity"/>
    <property type="evidence" value="ECO:0007669"/>
    <property type="project" value="InterPro"/>
</dbReference>
<sequence length="245" mass="28412">MLEWNFSPNIEEAFLGYHMGSINEPEFSFSQIYKHQNRKPMTNDNYPLIKLDYSLDMDNSFEKILYERKTCISQFKNIQRIDKQLVSKFCNLAFIGGDGKRHRRTYPSGGSEYNIRIYILFNEKNVDPEMIEFGNIGEVNCDTGNLMIKKYEPWKEIKTAFIQKYLADTTQFSIVLSVDINSISKKYHDISYKLVQQEAGHIGQNIQLVSQYLGIQSVPLGGFYDTVLSNTINEKQTVLYSFLLG</sequence>
<dbReference type="InterPro" id="IPR029479">
    <property type="entry name" value="Nitroreductase"/>
</dbReference>
<dbReference type="Pfam" id="PF00881">
    <property type="entry name" value="Nitroreductase"/>
    <property type="match status" value="1"/>
</dbReference>
<protein>
    <submittedName>
        <fullName evidence="2">Nitroreductase family protein</fullName>
    </submittedName>
</protein>
<accession>A0A9Q4E255</accession>
<proteinExistence type="predicted"/>
<feature type="domain" description="Nitroreductase" evidence="1">
    <location>
        <begin position="67"/>
        <end position="239"/>
    </location>
</feature>
<dbReference type="SUPFAM" id="SSF55469">
    <property type="entry name" value="FMN-dependent nitroreductase-like"/>
    <property type="match status" value="1"/>
</dbReference>
<dbReference type="AlphaFoldDB" id="A0A9Q4E255"/>
<dbReference type="InterPro" id="IPR052544">
    <property type="entry name" value="Bacteriocin_Proc_Enz"/>
</dbReference>
<evidence type="ECO:0000313" key="2">
    <source>
        <dbReference type="EMBL" id="MCY8456157.1"/>
    </source>
</evidence>
<reference evidence="2" key="1">
    <citation type="submission" date="2022-02" db="EMBL/GenBank/DDBJ databases">
        <title>Crop Bioprotection Bacillus Genome Sequencing.</title>
        <authorList>
            <person name="Dunlap C."/>
        </authorList>
    </citation>
    <scope>NUCLEOTIDE SEQUENCE</scope>
    <source>
        <strain evidence="2">WR1O2A-53</strain>
    </source>
</reference>
<dbReference type="PANTHER" id="PTHR43745">
    <property type="entry name" value="NITROREDUCTASE MJ1384-RELATED"/>
    <property type="match status" value="1"/>
</dbReference>